<dbReference type="RefSeq" id="XP_046004425.1">
    <property type="nucleotide sequence ID" value="XM_046155944.1"/>
</dbReference>
<feature type="region of interest" description="Disordered" evidence="1">
    <location>
        <begin position="1"/>
        <end position="62"/>
    </location>
</feature>
<evidence type="ECO:0000313" key="2">
    <source>
        <dbReference type="EMBL" id="KAH7012049.1"/>
    </source>
</evidence>
<organism evidence="2 3">
    <name type="scientific">Microdochium trichocladiopsis</name>
    <dbReference type="NCBI Taxonomy" id="1682393"/>
    <lineage>
        <taxon>Eukaryota</taxon>
        <taxon>Fungi</taxon>
        <taxon>Dikarya</taxon>
        <taxon>Ascomycota</taxon>
        <taxon>Pezizomycotina</taxon>
        <taxon>Sordariomycetes</taxon>
        <taxon>Xylariomycetidae</taxon>
        <taxon>Xylariales</taxon>
        <taxon>Microdochiaceae</taxon>
        <taxon>Microdochium</taxon>
    </lineage>
</organism>
<comment type="caution">
    <text evidence="2">The sequence shown here is derived from an EMBL/GenBank/DDBJ whole genome shotgun (WGS) entry which is preliminary data.</text>
</comment>
<dbReference type="AlphaFoldDB" id="A0A9P9BHK7"/>
<accession>A0A9P9BHK7</accession>
<feature type="compositionally biased region" description="Basic and acidic residues" evidence="1">
    <location>
        <begin position="14"/>
        <end position="39"/>
    </location>
</feature>
<evidence type="ECO:0000313" key="3">
    <source>
        <dbReference type="Proteomes" id="UP000756346"/>
    </source>
</evidence>
<protein>
    <submittedName>
        <fullName evidence="2">Uncharacterized protein</fullName>
    </submittedName>
</protein>
<dbReference type="EMBL" id="JAGTJQ010000015">
    <property type="protein sequence ID" value="KAH7012049.1"/>
    <property type="molecule type" value="Genomic_DNA"/>
</dbReference>
<gene>
    <name evidence="2" type="ORF">B0I36DRAFT_340451</name>
</gene>
<dbReference type="GeneID" id="70185490"/>
<name>A0A9P9BHK7_9PEZI</name>
<proteinExistence type="predicted"/>
<sequence>MAASESCTTSSSADRPHLARPQDQDSDQPKAEKPRERKGQQSPERPQAGVSPHRRQEIIKNTYQEYMRHTKVCKSFNHCTEAATMGRAGDFADAFIDGVRPSMVNENWAPWDGRTEEERYPTAGDGTELLSAEAPRSEDNMYPDMKSYLAFLARQVGPVK</sequence>
<feature type="compositionally biased region" description="Low complexity" evidence="1">
    <location>
        <begin position="1"/>
        <end position="13"/>
    </location>
</feature>
<dbReference type="Proteomes" id="UP000756346">
    <property type="component" value="Unassembled WGS sequence"/>
</dbReference>
<keyword evidence="3" id="KW-1185">Reference proteome</keyword>
<reference evidence="2" key="1">
    <citation type="journal article" date="2021" name="Nat. Commun.">
        <title>Genetic determinants of endophytism in the Arabidopsis root mycobiome.</title>
        <authorList>
            <person name="Mesny F."/>
            <person name="Miyauchi S."/>
            <person name="Thiergart T."/>
            <person name="Pickel B."/>
            <person name="Atanasova L."/>
            <person name="Karlsson M."/>
            <person name="Huettel B."/>
            <person name="Barry K.W."/>
            <person name="Haridas S."/>
            <person name="Chen C."/>
            <person name="Bauer D."/>
            <person name="Andreopoulos W."/>
            <person name="Pangilinan J."/>
            <person name="LaButti K."/>
            <person name="Riley R."/>
            <person name="Lipzen A."/>
            <person name="Clum A."/>
            <person name="Drula E."/>
            <person name="Henrissat B."/>
            <person name="Kohler A."/>
            <person name="Grigoriev I.V."/>
            <person name="Martin F.M."/>
            <person name="Hacquard S."/>
        </authorList>
    </citation>
    <scope>NUCLEOTIDE SEQUENCE</scope>
    <source>
        <strain evidence="2">MPI-CAGE-CH-0230</strain>
    </source>
</reference>
<evidence type="ECO:0000256" key="1">
    <source>
        <dbReference type="SAM" id="MobiDB-lite"/>
    </source>
</evidence>